<dbReference type="AlphaFoldDB" id="A0AAV9WJR6"/>
<evidence type="ECO:0000313" key="1">
    <source>
        <dbReference type="EMBL" id="KAK6509771.1"/>
    </source>
</evidence>
<evidence type="ECO:0008006" key="3">
    <source>
        <dbReference type="Google" id="ProtNLM"/>
    </source>
</evidence>
<comment type="caution">
    <text evidence="1">The sequence shown here is derived from an EMBL/GenBank/DDBJ whole genome shotgun (WGS) entry which is preliminary data.</text>
</comment>
<organism evidence="1 2">
    <name type="scientific">Arthrobotrys musiformis</name>
    <dbReference type="NCBI Taxonomy" id="47236"/>
    <lineage>
        <taxon>Eukaryota</taxon>
        <taxon>Fungi</taxon>
        <taxon>Dikarya</taxon>
        <taxon>Ascomycota</taxon>
        <taxon>Pezizomycotina</taxon>
        <taxon>Orbiliomycetes</taxon>
        <taxon>Orbiliales</taxon>
        <taxon>Orbiliaceae</taxon>
        <taxon>Arthrobotrys</taxon>
    </lineage>
</organism>
<evidence type="ECO:0000313" key="2">
    <source>
        <dbReference type="Proteomes" id="UP001370758"/>
    </source>
</evidence>
<gene>
    <name evidence="1" type="ORF">TWF481_004501</name>
</gene>
<dbReference type="EMBL" id="JAVHJL010000002">
    <property type="protein sequence ID" value="KAK6509771.1"/>
    <property type="molecule type" value="Genomic_DNA"/>
</dbReference>
<sequence>MERLPQEIFQQAINEIVSKEGLWNSLILRRVSHTWNQSILRAICIEGILDPLSDYGDRGGARSWQAPENSYHQCFPHMLQRPPHWHMVPILETLAMSPTRCSINAAALAIRRAVDWIEQNFREEFPNRDVNTRLLSEIITIMDKDLWLWNLFKKAGRKPSELSEKDAEMDVRRSVDLVMGLAVYTDRIQLYRNIQGRIKGYENSIIATGIVAAYRGNGEMLREILDIAKGTETKFVHLGNSSTGYIDALHWTEILKPLMTYNVGSIHVGQAAMRQLAIAGYAEILRQVFEERPDFKYFTPSIIEAARLTRDIETFKIIWGALGGGPHSAGLKRLVFQNTAPAATIFGDTGIVAYMLSQDLVFEEPVMRQIGAPGGGTIGLLPTEALMATAVKYGRTNIVKILLDYGVRPATSGPHVRKDLEDATTFA</sequence>
<reference evidence="1 2" key="1">
    <citation type="submission" date="2023-08" db="EMBL/GenBank/DDBJ databases">
        <authorList>
            <person name="Palmer J.M."/>
        </authorList>
    </citation>
    <scope>NUCLEOTIDE SEQUENCE [LARGE SCALE GENOMIC DNA]</scope>
    <source>
        <strain evidence="1 2">TWF481</strain>
    </source>
</reference>
<name>A0AAV9WJR6_9PEZI</name>
<protein>
    <recommendedName>
        <fullName evidence="3">F-box domain-containing protein</fullName>
    </recommendedName>
</protein>
<accession>A0AAV9WJR6</accession>
<proteinExistence type="predicted"/>
<keyword evidence="2" id="KW-1185">Reference proteome</keyword>
<dbReference type="Proteomes" id="UP001370758">
    <property type="component" value="Unassembled WGS sequence"/>
</dbReference>